<evidence type="ECO:0000313" key="2">
    <source>
        <dbReference type="EMBL" id="MBT1709969.1"/>
    </source>
</evidence>
<dbReference type="EMBL" id="JAHESE010000018">
    <property type="protein sequence ID" value="MBT1709969.1"/>
    <property type="molecule type" value="Genomic_DNA"/>
</dbReference>
<dbReference type="AlphaFoldDB" id="A0AAP2E1U7"/>
<keyword evidence="3" id="KW-1185">Reference proteome</keyword>
<keyword evidence="1" id="KW-0732">Signal</keyword>
<feature type="chain" id="PRO_5042935256" evidence="1">
    <location>
        <begin position="27"/>
        <end position="439"/>
    </location>
</feature>
<accession>A0AAP2E1U7</accession>
<dbReference type="RefSeq" id="WP_254085548.1">
    <property type="nucleotide sequence ID" value="NZ_JAHESE010000018.1"/>
</dbReference>
<evidence type="ECO:0000256" key="1">
    <source>
        <dbReference type="SAM" id="SignalP"/>
    </source>
</evidence>
<reference evidence="2 3" key="1">
    <citation type="submission" date="2021-05" db="EMBL/GenBank/DDBJ databases">
        <title>A Polyphasic approach of four new species of the genus Ohtaekwangia: Ohtaekwangia histidinii sp. nov., Ohtaekwangia cretensis sp. nov., Ohtaekwangia indiensis sp. nov., Ohtaekwangia reichenbachii sp. nov. from diverse environment.</title>
        <authorList>
            <person name="Octaviana S."/>
        </authorList>
    </citation>
    <scope>NUCLEOTIDE SEQUENCE [LARGE SCALE GENOMIC DNA]</scope>
    <source>
        <strain evidence="2 3">PWU5</strain>
    </source>
</reference>
<protein>
    <submittedName>
        <fullName evidence="2">Uncharacterized protein</fullName>
    </submittedName>
</protein>
<gene>
    <name evidence="2" type="ORF">KK062_17115</name>
</gene>
<comment type="caution">
    <text evidence="2">The sequence shown here is derived from an EMBL/GenBank/DDBJ whole genome shotgun (WGS) entry which is preliminary data.</text>
</comment>
<name>A0AAP2E1U7_9BACT</name>
<proteinExistence type="predicted"/>
<sequence length="439" mass="48671">MLSRSSLLRVGAILSLCAFLSTSCSDDDGPKGTRDRLASFRVPQEHDRFVVYNFEKGTIQGFVFASDAQGNVLTAREFHPNETLELIPDKPFDGGEVTLTEVYIERDSDTDQYVMRATSYTRLPRGTSWPAEGYGKSGVATPPAGKVDVILRDETQGEPATQYIFSSDVYWAYVWPGNPEFPITTPIALRVSPSILFVREQTPPIVDPHYKLYDNVVTGQTLEIDEKDLTGVMTGKDLSLPASTQSAQISLFGMLKANQFDQRVYLGDSRSENSATVTSYIPPEDKFVQFMSSTWLSGPDFRHQAINTHAAYDVELLDIGLSVAHKENNAVTLSTASDLTTISVGFEYKQGANDHWWFVYAEPGASRQVTLPELPALITDALEVGDLSSKFAAYTISGFSYEAAARYTDWIEQGAKRSHDNMELYRSPVNMKSLSLPLK</sequence>
<organism evidence="2 3">
    <name type="scientific">Dawidia cretensis</name>
    <dbReference type="NCBI Taxonomy" id="2782350"/>
    <lineage>
        <taxon>Bacteria</taxon>
        <taxon>Pseudomonadati</taxon>
        <taxon>Bacteroidota</taxon>
        <taxon>Cytophagia</taxon>
        <taxon>Cytophagales</taxon>
        <taxon>Chryseotaleaceae</taxon>
        <taxon>Dawidia</taxon>
    </lineage>
</organism>
<dbReference type="Proteomes" id="UP001319080">
    <property type="component" value="Unassembled WGS sequence"/>
</dbReference>
<evidence type="ECO:0000313" key="3">
    <source>
        <dbReference type="Proteomes" id="UP001319080"/>
    </source>
</evidence>
<dbReference type="PROSITE" id="PS51257">
    <property type="entry name" value="PROKAR_LIPOPROTEIN"/>
    <property type="match status" value="1"/>
</dbReference>
<feature type="signal peptide" evidence="1">
    <location>
        <begin position="1"/>
        <end position="26"/>
    </location>
</feature>